<reference evidence="2" key="1">
    <citation type="submission" date="2022-08" db="EMBL/GenBank/DDBJ databases">
        <authorList>
            <person name="Li F."/>
        </authorList>
    </citation>
    <scope>NUCLEOTIDE SEQUENCE</scope>
    <source>
        <strain evidence="2">MQZ15Z-1</strain>
    </source>
</reference>
<dbReference type="Pfam" id="PF06035">
    <property type="entry name" value="Peptidase_C93"/>
    <property type="match status" value="1"/>
</dbReference>
<gene>
    <name evidence="2" type="ORF">NVS89_12525</name>
</gene>
<dbReference type="AlphaFoldDB" id="A0A9X2PDI0"/>
<name>A0A9X2PDI0_9HYPH</name>
<dbReference type="EMBL" id="JANTHZ010000005">
    <property type="protein sequence ID" value="MCS0495925.1"/>
    <property type="molecule type" value="Genomic_DNA"/>
</dbReference>
<dbReference type="PANTHER" id="PTHR39327">
    <property type="match status" value="1"/>
</dbReference>
<evidence type="ECO:0000256" key="1">
    <source>
        <dbReference type="SAM" id="SignalP"/>
    </source>
</evidence>
<accession>A0A9X2PDI0</accession>
<proteinExistence type="predicted"/>
<dbReference type="Gene3D" id="3.10.620.30">
    <property type="match status" value="1"/>
</dbReference>
<feature type="signal peptide" evidence="1">
    <location>
        <begin position="1"/>
        <end position="26"/>
    </location>
</feature>
<dbReference type="RefSeq" id="WP_258733093.1">
    <property type="nucleotide sequence ID" value="NZ_JANTHY010000009.1"/>
</dbReference>
<comment type="caution">
    <text evidence="2">The sequence shown here is derived from an EMBL/GenBank/DDBJ whole genome shotgun (WGS) entry which is preliminary data.</text>
</comment>
<evidence type="ECO:0000313" key="2">
    <source>
        <dbReference type="EMBL" id="MCS0495925.1"/>
    </source>
</evidence>
<keyword evidence="1" id="KW-0732">Signal</keyword>
<dbReference type="InterPro" id="IPR010319">
    <property type="entry name" value="Transglutaminase-like_Cys_pept"/>
</dbReference>
<dbReference type="Proteomes" id="UP001151088">
    <property type="component" value="Unassembled WGS sequence"/>
</dbReference>
<evidence type="ECO:0000313" key="3">
    <source>
        <dbReference type="Proteomes" id="UP001151088"/>
    </source>
</evidence>
<sequence length="221" mass="23969">MKKRLERALLAAAVAVVAGTMAGSVAGSIPAEANDRLAMHANLSANMIAGDKTSTPIGYVQFCTAFPGDCGGGNHRGGKIALSEADLAQLRAVNDDINERIKPMTDMDHYGEVERWTYPEDGYGDCEDYVLLKRRTLISLGWPPETLLITVVRDHQGEGHSVLTVVTDHGDLVLDNQESAIMPWQETGYRFVKRQAQGNPDQWVSLGDVLAPLTVGRNGTH</sequence>
<feature type="chain" id="PRO_5040787757" evidence="1">
    <location>
        <begin position="27"/>
        <end position="221"/>
    </location>
</feature>
<dbReference type="PANTHER" id="PTHR39327:SF1">
    <property type="entry name" value="BLR5470 PROTEIN"/>
    <property type="match status" value="1"/>
</dbReference>
<keyword evidence="3" id="KW-1185">Reference proteome</keyword>
<organism evidence="2 3">
    <name type="scientific">Ancylobacter mangrovi</name>
    <dbReference type="NCBI Taxonomy" id="2972472"/>
    <lineage>
        <taxon>Bacteria</taxon>
        <taxon>Pseudomonadati</taxon>
        <taxon>Pseudomonadota</taxon>
        <taxon>Alphaproteobacteria</taxon>
        <taxon>Hyphomicrobiales</taxon>
        <taxon>Xanthobacteraceae</taxon>
        <taxon>Ancylobacter</taxon>
    </lineage>
</organism>
<protein>
    <submittedName>
        <fullName evidence="2">Transglutaminase-like cysteine peptidase</fullName>
    </submittedName>
</protein>